<evidence type="ECO:0000256" key="5">
    <source>
        <dbReference type="RuleBase" id="RU361193"/>
    </source>
</evidence>
<dbReference type="Proteomes" id="UP000095283">
    <property type="component" value="Unplaced"/>
</dbReference>
<comment type="subcellular location">
    <subcellularLocation>
        <location evidence="1">Endoplasmic reticulum</location>
    </subcellularLocation>
</comment>
<evidence type="ECO:0000256" key="2">
    <source>
        <dbReference type="ARBA" id="ARBA00007658"/>
    </source>
</evidence>
<dbReference type="GO" id="GO:0004571">
    <property type="term" value="F:mannosyl-oligosaccharide 1,2-alpha-mannosidase activity"/>
    <property type="evidence" value="ECO:0007669"/>
    <property type="project" value="InterPro"/>
</dbReference>
<keyword evidence="6" id="KW-0812">Transmembrane</keyword>
<evidence type="ECO:0000313" key="8">
    <source>
        <dbReference type="WBParaSite" id="Hba_03290"/>
    </source>
</evidence>
<keyword evidence="4" id="KW-0325">Glycoprotein</keyword>
<evidence type="ECO:0000256" key="1">
    <source>
        <dbReference type="ARBA" id="ARBA00004240"/>
    </source>
</evidence>
<accession>A0A1I7WEE9</accession>
<dbReference type="GO" id="GO:1904380">
    <property type="term" value="P:endoplasmic reticulum mannose trimming"/>
    <property type="evidence" value="ECO:0007669"/>
    <property type="project" value="InterPro"/>
</dbReference>
<protein>
    <recommendedName>
        <fullName evidence="5">alpha-1,2-Mannosidase</fullName>
        <ecNumber evidence="5">3.2.1.-</ecNumber>
    </recommendedName>
</protein>
<reference evidence="8" key="1">
    <citation type="submission" date="2016-11" db="UniProtKB">
        <authorList>
            <consortium name="WormBaseParasite"/>
        </authorList>
    </citation>
    <scope>IDENTIFICATION</scope>
</reference>
<dbReference type="InterPro" id="IPR012341">
    <property type="entry name" value="6hp_glycosidase-like_sf"/>
</dbReference>
<dbReference type="InterPro" id="IPR001382">
    <property type="entry name" value="Glyco_hydro_47"/>
</dbReference>
<dbReference type="PRINTS" id="PR00747">
    <property type="entry name" value="GLYHDRLASE47"/>
</dbReference>
<evidence type="ECO:0000256" key="3">
    <source>
        <dbReference type="ARBA" id="ARBA00022824"/>
    </source>
</evidence>
<keyword evidence="5" id="KW-0326">Glycosidase</keyword>
<dbReference type="InterPro" id="IPR036026">
    <property type="entry name" value="Seven-hairpin_glycosidases"/>
</dbReference>
<dbReference type="PANTHER" id="PTHR45679:SF5">
    <property type="entry name" value="ER DEGRADATION-ENHANCING ALPHA-MANNOSIDASE-LIKE PROTEIN 1"/>
    <property type="match status" value="1"/>
</dbReference>
<dbReference type="InterPro" id="IPR044674">
    <property type="entry name" value="EDEM1/2/3"/>
</dbReference>
<evidence type="ECO:0000256" key="6">
    <source>
        <dbReference type="SAM" id="Phobius"/>
    </source>
</evidence>
<dbReference type="GO" id="GO:0044322">
    <property type="term" value="C:endoplasmic reticulum quality control compartment"/>
    <property type="evidence" value="ECO:0007669"/>
    <property type="project" value="GOC"/>
</dbReference>
<dbReference type="Pfam" id="PF01532">
    <property type="entry name" value="Glyco_hydro_47"/>
    <property type="match status" value="3"/>
</dbReference>
<keyword evidence="5" id="KW-0378">Hydrolase</keyword>
<evidence type="ECO:0000256" key="4">
    <source>
        <dbReference type="ARBA" id="ARBA00023180"/>
    </source>
</evidence>
<evidence type="ECO:0000313" key="7">
    <source>
        <dbReference type="Proteomes" id="UP000095283"/>
    </source>
</evidence>
<proteinExistence type="inferred from homology"/>
<keyword evidence="6" id="KW-1133">Transmembrane helix</keyword>
<organism evidence="7 8">
    <name type="scientific">Heterorhabditis bacteriophora</name>
    <name type="common">Entomopathogenic nematode worm</name>
    <dbReference type="NCBI Taxonomy" id="37862"/>
    <lineage>
        <taxon>Eukaryota</taxon>
        <taxon>Metazoa</taxon>
        <taxon>Ecdysozoa</taxon>
        <taxon>Nematoda</taxon>
        <taxon>Chromadorea</taxon>
        <taxon>Rhabditida</taxon>
        <taxon>Rhabditina</taxon>
        <taxon>Rhabditomorpha</taxon>
        <taxon>Strongyloidea</taxon>
        <taxon>Heterorhabditidae</taxon>
        <taxon>Heterorhabditis</taxon>
    </lineage>
</organism>
<dbReference type="AlphaFoldDB" id="A0A1I7WEE9"/>
<dbReference type="SUPFAM" id="SSF48225">
    <property type="entry name" value="Seven-hairpin glycosidases"/>
    <property type="match status" value="2"/>
</dbReference>
<sequence length="452" mass="51947">MDGIQMVSVSVATYYQVYLSFQADIENASKEAKEMFYFGYENYMSYAFPHDELDPIHCTGRGHDHANPENININDVLGDYSLTLIDSLDSLVVFGDPVEFKRAVSLVINTVSFEKNTTIQVFEATIRSFAVYLFIYYTYNIAYYFGFCFVFSHEEFFLHAFRVIGSLLSAHWIASDDSCLLGDFFIPDYEGELLTMAHDLAARLLPAFEQTATGIPFPRVNLQRGVLPNTANETCTAGAGSLLLEFGILSRLLGDQTYERIARRINERIWQMRDEKTGLLVFASFSGVLILAGDVEEAVCQHSIYYAIWKKYGVLPERFNWHLKRPDVNFYPLRPEFAESTYLLYLATKNPFYLHVGREILDSLNSITRVRSYLYFMFLVKCGFATVHDVNDGSLEDRMESFFLAETMKYLYLCSYFYLNYFNKLLSYLLSFYLVEYGSCISHNGALPPDIS</sequence>
<dbReference type="GO" id="GO:0005509">
    <property type="term" value="F:calcium ion binding"/>
    <property type="evidence" value="ECO:0007669"/>
    <property type="project" value="InterPro"/>
</dbReference>
<keyword evidence="7" id="KW-1185">Reference proteome</keyword>
<dbReference type="Gene3D" id="1.50.10.10">
    <property type="match status" value="2"/>
</dbReference>
<comment type="similarity">
    <text evidence="2 5">Belongs to the glycosyl hydrolase 47 family.</text>
</comment>
<name>A0A1I7WEE9_HETBA</name>
<dbReference type="WBParaSite" id="Hba_03290">
    <property type="protein sequence ID" value="Hba_03290"/>
    <property type="gene ID" value="Hba_03290"/>
</dbReference>
<dbReference type="GO" id="GO:0016020">
    <property type="term" value="C:membrane"/>
    <property type="evidence" value="ECO:0007669"/>
    <property type="project" value="InterPro"/>
</dbReference>
<dbReference type="PANTHER" id="PTHR45679">
    <property type="entry name" value="ER DEGRADATION-ENHANCING ALPHA-MANNOSIDASE-LIKE PROTEIN 2"/>
    <property type="match status" value="1"/>
</dbReference>
<keyword evidence="3" id="KW-0256">Endoplasmic reticulum</keyword>
<feature type="transmembrane region" description="Helical" evidence="6">
    <location>
        <begin position="129"/>
        <end position="152"/>
    </location>
</feature>
<dbReference type="EC" id="3.2.1.-" evidence="5"/>
<dbReference type="GO" id="GO:0005975">
    <property type="term" value="P:carbohydrate metabolic process"/>
    <property type="evidence" value="ECO:0007669"/>
    <property type="project" value="InterPro"/>
</dbReference>
<keyword evidence="6" id="KW-0472">Membrane</keyword>